<feature type="transmembrane region" description="Helical" evidence="5">
    <location>
        <begin position="124"/>
        <end position="145"/>
    </location>
</feature>
<feature type="transmembrane region" description="Helical" evidence="5">
    <location>
        <begin position="169"/>
        <end position="196"/>
    </location>
</feature>
<dbReference type="HAMAP" id="MF_00902">
    <property type="entry name" value="TatC"/>
    <property type="match status" value="1"/>
</dbReference>
<keyword evidence="3 5" id="KW-1133">Transmembrane helix</keyword>
<dbReference type="PRINTS" id="PR01840">
    <property type="entry name" value="TATCFAMILY"/>
</dbReference>
<evidence type="ECO:0000256" key="5">
    <source>
        <dbReference type="SAM" id="Phobius"/>
    </source>
</evidence>
<dbReference type="NCBIfam" id="TIGR00945">
    <property type="entry name" value="tatC"/>
    <property type="match status" value="1"/>
</dbReference>
<dbReference type="GO" id="GO:0033281">
    <property type="term" value="C:TAT protein transport complex"/>
    <property type="evidence" value="ECO:0007669"/>
    <property type="project" value="TreeGrafter"/>
</dbReference>
<dbReference type="Pfam" id="PF00902">
    <property type="entry name" value="TatC"/>
    <property type="match status" value="1"/>
</dbReference>
<feature type="transmembrane region" description="Helical" evidence="5">
    <location>
        <begin position="90"/>
        <end position="112"/>
    </location>
</feature>
<dbReference type="AlphaFoldDB" id="A0A6J6K140"/>
<evidence type="ECO:0000256" key="1">
    <source>
        <dbReference type="ARBA" id="ARBA00004141"/>
    </source>
</evidence>
<feature type="transmembrane region" description="Helical" evidence="5">
    <location>
        <begin position="30"/>
        <end position="51"/>
    </location>
</feature>
<organism evidence="6">
    <name type="scientific">freshwater metagenome</name>
    <dbReference type="NCBI Taxonomy" id="449393"/>
    <lineage>
        <taxon>unclassified sequences</taxon>
        <taxon>metagenomes</taxon>
        <taxon>ecological metagenomes</taxon>
    </lineage>
</organism>
<dbReference type="PANTHER" id="PTHR30371">
    <property type="entry name" value="SEC-INDEPENDENT PROTEIN TRANSLOCASE PROTEIN TATC"/>
    <property type="match status" value="1"/>
</dbReference>
<evidence type="ECO:0000256" key="4">
    <source>
        <dbReference type="ARBA" id="ARBA00023136"/>
    </source>
</evidence>
<sequence length="267" mass="29797">MAIKWPRSTTAPDGGSMNIIDHLTELRMRIVRSMLAIAVGATVILVFYDFVLRFLTQPYRNICLARPDFNCDGSLYALGPIEGLSSRMRISGYGGLIIALPVIMWQLWKFIVPAMNKKEKKYTVPFILSSVILFACGGYLAYWTLDKALEFLISWSGADVEQTYQISKYISLVALMVLAFGIGFLLPVLLVFLQIVGVITPQTLLKQWRISIMAIFAVAAVITPSGDPVSMLALAVPMSVLFLIAVLIGYIVQRRRRKSEDYDADDD</sequence>
<protein>
    <submittedName>
        <fullName evidence="6">Unannotated protein</fullName>
    </submittedName>
</protein>
<keyword evidence="2 5" id="KW-0812">Transmembrane</keyword>
<dbReference type="PANTHER" id="PTHR30371:SF0">
    <property type="entry name" value="SEC-INDEPENDENT PROTEIN TRANSLOCASE PROTEIN TATC, CHLOROPLASTIC-RELATED"/>
    <property type="match status" value="1"/>
</dbReference>
<dbReference type="GO" id="GO:0043953">
    <property type="term" value="P:protein transport by the Tat complex"/>
    <property type="evidence" value="ECO:0007669"/>
    <property type="project" value="TreeGrafter"/>
</dbReference>
<name>A0A6J6K140_9ZZZZ</name>
<evidence type="ECO:0000256" key="3">
    <source>
        <dbReference type="ARBA" id="ARBA00022989"/>
    </source>
</evidence>
<reference evidence="6" key="1">
    <citation type="submission" date="2020-05" db="EMBL/GenBank/DDBJ databases">
        <authorList>
            <person name="Chiriac C."/>
            <person name="Salcher M."/>
            <person name="Ghai R."/>
            <person name="Kavagutti S V."/>
        </authorList>
    </citation>
    <scope>NUCLEOTIDE SEQUENCE</scope>
</reference>
<evidence type="ECO:0000313" key="6">
    <source>
        <dbReference type="EMBL" id="CAB4642538.1"/>
    </source>
</evidence>
<accession>A0A6J6K140</accession>
<evidence type="ECO:0000256" key="2">
    <source>
        <dbReference type="ARBA" id="ARBA00022692"/>
    </source>
</evidence>
<dbReference type="GO" id="GO:0065002">
    <property type="term" value="P:intracellular protein transmembrane transport"/>
    <property type="evidence" value="ECO:0007669"/>
    <property type="project" value="TreeGrafter"/>
</dbReference>
<keyword evidence="4 5" id="KW-0472">Membrane</keyword>
<dbReference type="EMBL" id="CAEZWB010000025">
    <property type="protein sequence ID" value="CAB4642538.1"/>
    <property type="molecule type" value="Genomic_DNA"/>
</dbReference>
<feature type="transmembrane region" description="Helical" evidence="5">
    <location>
        <begin position="208"/>
        <end position="226"/>
    </location>
</feature>
<gene>
    <name evidence="6" type="ORF">UFOPK2166_00329</name>
</gene>
<dbReference type="InterPro" id="IPR002033">
    <property type="entry name" value="TatC"/>
</dbReference>
<feature type="transmembrane region" description="Helical" evidence="5">
    <location>
        <begin position="232"/>
        <end position="252"/>
    </location>
</feature>
<comment type="subcellular location">
    <subcellularLocation>
        <location evidence="1">Membrane</location>
        <topology evidence="1">Multi-pass membrane protein</topology>
    </subcellularLocation>
</comment>
<dbReference type="GO" id="GO:0009977">
    <property type="term" value="F:proton motive force dependent protein transmembrane transporter activity"/>
    <property type="evidence" value="ECO:0007669"/>
    <property type="project" value="TreeGrafter"/>
</dbReference>
<proteinExistence type="inferred from homology"/>